<evidence type="ECO:0000313" key="1">
    <source>
        <dbReference type="EMBL" id="RHX88677.1"/>
    </source>
</evidence>
<dbReference type="Proteomes" id="UP000266669">
    <property type="component" value="Unassembled WGS sequence"/>
</dbReference>
<proteinExistence type="predicted"/>
<name>A0A8B3CTU7_9LEPT</name>
<protein>
    <submittedName>
        <fullName evidence="1">Uncharacterized protein</fullName>
    </submittedName>
</protein>
<evidence type="ECO:0000313" key="2">
    <source>
        <dbReference type="Proteomes" id="UP000266669"/>
    </source>
</evidence>
<dbReference type="EMBL" id="QHCS01000001">
    <property type="protein sequence ID" value="RHX88677.1"/>
    <property type="molecule type" value="Genomic_DNA"/>
</dbReference>
<sequence length="184" mass="22208">MNFRTNFPLKVGFIPQSKAVGEAFLERKIRFVWSHFFPAFHRSMEYMQNLLCYRNRIFTIVSDGDAREFETIFVCVQRLIVRKRSRRLVLNLYNEGRIFFTFLFRKEDKSETSGRKNLIKMVRVLCKDLNENEFLLFIVTHHSSNMKRNHIRGRDAKTKKVIISFALYFSLEPLIQRLWIVRKF</sequence>
<organism evidence="1 2">
    <name type="scientific">Leptospira stimsonii</name>
    <dbReference type="NCBI Taxonomy" id="2202203"/>
    <lineage>
        <taxon>Bacteria</taxon>
        <taxon>Pseudomonadati</taxon>
        <taxon>Spirochaetota</taxon>
        <taxon>Spirochaetia</taxon>
        <taxon>Leptospirales</taxon>
        <taxon>Leptospiraceae</taxon>
        <taxon>Leptospira</taxon>
    </lineage>
</organism>
<reference evidence="2" key="1">
    <citation type="submission" date="2018-05" db="EMBL/GenBank/DDBJ databases">
        <title>Leptospira yasudae sp. nov. and Leptospira stimsonii sp. nov., two pathogenic species of the genus Leptospira isolated from environmental sources.</title>
        <authorList>
            <person name="Casanovas-Massana A."/>
            <person name="Hamond C."/>
            <person name="Santos L.A."/>
            <person name="Hacker K.P."/>
            <person name="Balassiano I."/>
            <person name="Medeiros M.A."/>
            <person name="Reis M.G."/>
            <person name="Ko A.I."/>
            <person name="Wunder E.A."/>
        </authorList>
    </citation>
    <scope>NUCLEOTIDE SEQUENCE [LARGE SCALE GENOMIC DNA]</scope>
    <source>
        <strain evidence="2">AMB6-RJ</strain>
    </source>
</reference>
<gene>
    <name evidence="1" type="ORF">DLM78_07085</name>
</gene>
<dbReference type="AlphaFoldDB" id="A0A8B3CTU7"/>
<accession>A0A8B3CTU7</accession>
<comment type="caution">
    <text evidence="1">The sequence shown here is derived from an EMBL/GenBank/DDBJ whole genome shotgun (WGS) entry which is preliminary data.</text>
</comment>